<dbReference type="AlphaFoldDB" id="A0A1A7WJN4"/>
<feature type="transmembrane region" description="Helical" evidence="2">
    <location>
        <begin position="40"/>
        <end position="66"/>
    </location>
</feature>
<gene>
    <name evidence="3" type="primary">Nfu_g_1_022517</name>
</gene>
<proteinExistence type="predicted"/>
<feature type="region of interest" description="Disordered" evidence="1">
    <location>
        <begin position="73"/>
        <end position="110"/>
    </location>
</feature>
<protein>
    <submittedName>
        <fullName evidence="3">Uncharacterized protein</fullName>
    </submittedName>
</protein>
<evidence type="ECO:0000256" key="2">
    <source>
        <dbReference type="SAM" id="Phobius"/>
    </source>
</evidence>
<reference evidence="3" key="2">
    <citation type="submission" date="2016-06" db="EMBL/GenBank/DDBJ databases">
        <title>The genome of a short-lived fish provides insights into sex chromosome evolution and the genetic control of aging.</title>
        <authorList>
            <person name="Reichwald K."/>
            <person name="Felder M."/>
            <person name="Petzold A."/>
            <person name="Koch P."/>
            <person name="Groth M."/>
            <person name="Platzer M."/>
        </authorList>
    </citation>
    <scope>NUCLEOTIDE SEQUENCE</scope>
    <source>
        <tissue evidence="3">Brain</tissue>
    </source>
</reference>
<dbReference type="EMBL" id="HADX01004315">
    <property type="protein sequence ID" value="SBP26547.1"/>
    <property type="molecule type" value="Transcribed_RNA"/>
</dbReference>
<evidence type="ECO:0000256" key="1">
    <source>
        <dbReference type="SAM" id="MobiDB-lite"/>
    </source>
</evidence>
<organism evidence="3">
    <name type="scientific">Iconisemion striatum</name>
    <dbReference type="NCBI Taxonomy" id="60296"/>
    <lineage>
        <taxon>Eukaryota</taxon>
        <taxon>Metazoa</taxon>
        <taxon>Chordata</taxon>
        <taxon>Craniata</taxon>
        <taxon>Vertebrata</taxon>
        <taxon>Euteleostomi</taxon>
        <taxon>Actinopterygii</taxon>
        <taxon>Neopterygii</taxon>
        <taxon>Teleostei</taxon>
        <taxon>Neoteleostei</taxon>
        <taxon>Acanthomorphata</taxon>
        <taxon>Ovalentaria</taxon>
        <taxon>Atherinomorphae</taxon>
        <taxon>Cyprinodontiformes</taxon>
        <taxon>Nothobranchiidae</taxon>
        <taxon>Iconisemion</taxon>
    </lineage>
</organism>
<feature type="compositionally biased region" description="Acidic residues" evidence="1">
    <location>
        <begin position="77"/>
        <end position="92"/>
    </location>
</feature>
<sequence length="110" mass="11841">MAVFTTPAPAIQTATETFPAFSDLVTRIGKKDIYSSTEDLAALIGGIITGVLLVFLCIITVLLWCLSRQKGSYVTNETDDDDDVDNNDDESVGSDVALQAKEPLNANKED</sequence>
<evidence type="ECO:0000313" key="3">
    <source>
        <dbReference type="EMBL" id="SBP05801.1"/>
    </source>
</evidence>
<keyword evidence="2" id="KW-1133">Transmembrane helix</keyword>
<name>A0A1A7WJN4_9TELE</name>
<reference evidence="3" key="1">
    <citation type="submission" date="2016-05" db="EMBL/GenBank/DDBJ databases">
        <authorList>
            <person name="Lavstsen T."/>
            <person name="Jespersen J.S."/>
        </authorList>
    </citation>
    <scope>NUCLEOTIDE SEQUENCE</scope>
    <source>
        <tissue evidence="3">Brain</tissue>
    </source>
</reference>
<keyword evidence="2" id="KW-0812">Transmembrane</keyword>
<accession>A0A1A7WJN4</accession>
<keyword evidence="2" id="KW-0472">Membrane</keyword>
<dbReference type="EMBL" id="HADW01004401">
    <property type="protein sequence ID" value="SBP05801.1"/>
    <property type="molecule type" value="Transcribed_RNA"/>
</dbReference>